<evidence type="ECO:0000256" key="1">
    <source>
        <dbReference type="SAM" id="MobiDB-lite"/>
    </source>
</evidence>
<accession>A0ABQ3XXQ2</accession>
<protein>
    <submittedName>
        <fullName evidence="2">Uncharacterized protein</fullName>
    </submittedName>
</protein>
<feature type="region of interest" description="Disordered" evidence="1">
    <location>
        <begin position="72"/>
        <end position="94"/>
    </location>
</feature>
<name>A0ABQ3XXQ2_9ACTN</name>
<comment type="caution">
    <text evidence="2">The sequence shown here is derived from an EMBL/GenBank/DDBJ whole genome shotgun (WGS) entry which is preliminary data.</text>
</comment>
<reference evidence="2 3" key="1">
    <citation type="submission" date="2021-01" db="EMBL/GenBank/DDBJ databases">
        <title>Whole genome shotgun sequence of Actinoplanes deccanensis NBRC 13994.</title>
        <authorList>
            <person name="Komaki H."/>
            <person name="Tamura T."/>
        </authorList>
    </citation>
    <scope>NUCLEOTIDE SEQUENCE [LARGE SCALE GENOMIC DNA]</scope>
    <source>
        <strain evidence="2 3">NBRC 13994</strain>
    </source>
</reference>
<dbReference type="EMBL" id="BOMI01000017">
    <property type="protein sequence ID" value="GID72529.1"/>
    <property type="molecule type" value="Genomic_DNA"/>
</dbReference>
<evidence type="ECO:0000313" key="2">
    <source>
        <dbReference type="EMBL" id="GID72529.1"/>
    </source>
</evidence>
<gene>
    <name evidence="2" type="ORF">Ade02nite_11700</name>
</gene>
<dbReference type="InterPro" id="IPR045728">
    <property type="entry name" value="DUF6082"/>
</dbReference>
<sequence>MAEGVDTREDMISNLRYLFASPKIRAFWGDTRDGRHTIYVDNTAEATFASAADEIWREYEAVLSWGHVRDKTSLEDEASPATAGRSRPPAESRE</sequence>
<organism evidence="2 3">
    <name type="scientific">Paractinoplanes deccanensis</name>
    <dbReference type="NCBI Taxonomy" id="113561"/>
    <lineage>
        <taxon>Bacteria</taxon>
        <taxon>Bacillati</taxon>
        <taxon>Actinomycetota</taxon>
        <taxon>Actinomycetes</taxon>
        <taxon>Micromonosporales</taxon>
        <taxon>Micromonosporaceae</taxon>
        <taxon>Paractinoplanes</taxon>
    </lineage>
</organism>
<evidence type="ECO:0000313" key="3">
    <source>
        <dbReference type="Proteomes" id="UP000609879"/>
    </source>
</evidence>
<proteinExistence type="predicted"/>
<keyword evidence="3" id="KW-1185">Reference proteome</keyword>
<dbReference type="Proteomes" id="UP000609879">
    <property type="component" value="Unassembled WGS sequence"/>
</dbReference>
<dbReference type="Pfam" id="PF19560">
    <property type="entry name" value="DUF6082"/>
    <property type="match status" value="1"/>
</dbReference>